<sequence>MSRSGILSVTDKQRGDQAVFRLFSRILQSRQEEKSYFDAQYYLNAYPDVKNAGMDPFIHFVNHGWREGRNPSSSFHTLFYKDRNLGGRLSENPLTHYSQHKDDGELRKFPESEQELVEVQRRVIEPEFDPSYYSKRYSVPIDTALEHYLTVGWRKGFEPNRAFSTSEYLRAHPHIAAANVSPFYHFVTTRDKGAASAEAAESRTAPSSTQLGRAYEGRLEELVVGNELSAVTGWALDRKTGTFPSRFDIYYDRKRIDCRLVRSSRDDLVKARKGDGNCAFTAYVRLPDIDPGKLVVSLDGGGAELRADAQLRTKPDSARGRLEGVNAKGVLFGWLADQNVKDKRPALLKQGDLELMRVEPDLPRPDLKFLYYDSNRVGFEIGLEKLVAALAAQDPQLGFFAAPPTIGLVYGAEVVSTLPLSSCGALDGEIESVSDSVRGWAVWRWLPDRPVELEIEVNGRPLGRFVAAEPRADARGGKAFAFSAPLPSDLVGAADLVVSVTAGPHKAALPLSPAMAAGAPKPTEARPAETRKLPMVFRRRAERAKIAEKMAEKSSSPVARREHQPGRKNAVVVSWDMGHNPAGRAYLLADMLASRYNVELVGPLFARYGGKLWGPIANSPMTMRTFEAERLRDLVEQAKQIAGSKNYDVVYVSKPRLPSLLLGALIKLASGCRMVVDVDDHELSFFPNHDPIDFESFCAQALENEEAIDTPHSELWTRLCETLIDNADAVTVSNVALQRKFGGEMVRHGRDETLFDPALYDRAATRAAFGFGPKDRIILFLGTPRAHKGIFTIADALESIDAPDVKLCVIGTITDRRLSARLKAYKKARISLHPDQPWSDLPKLVAMADLVPILQDPESPVAEFQIPAKLTDALAMGVPVIATPVPPLEDLIATGAIRAVATDEDLIAVLKEFSEAPPEPKQSEASRSLYLSEFTYALNSSRIQAAIDAAAEARPDTRRFDEALDFIERRTGVGLQRFDEAARRTIRITRFTQEKRPRDLVFLWKQNDSGIYGRRSDMMLKYLRESGHIRNILHLDAPMSGSDLHKQIQKNGHAVADQGNLVAMNTIQRFLTLDKSQRAFIYRSDDVREVLGVKLPEKSDYPAFISAAMAEAGIGFDPILWVCPVVFDLATIIDVVNPGLIIADIIDDQRTSSRHERYVARLQAAYREALSRADLVYCNCTPVQEGFAELRSDIRVVPNGAEAFEASESWPMPAALRALPRPIIGYVGNLRDRVDIDLIKKVADAHPDKSVVLIGSAHNFPKARLLDECPNVHFLGVRPYDEAVRFIRHFDVAMMPHVANEVSNNMNPLKLYLYFCLHVPIITTAVANIEEIAPYSIVADGHADFLEKLDVALAGGGPKVDAERRSEIIESVSWRSRLEPILRDMGFCS</sequence>
<dbReference type="Pfam" id="PF13692">
    <property type="entry name" value="Glyco_trans_1_4"/>
    <property type="match status" value="1"/>
</dbReference>
<evidence type="ECO:0000313" key="2">
    <source>
        <dbReference type="EMBL" id="ATQ67657.1"/>
    </source>
</evidence>
<dbReference type="Gene3D" id="3.40.50.2000">
    <property type="entry name" value="Glycogen Phosphorylase B"/>
    <property type="match status" value="2"/>
</dbReference>
<dbReference type="InterPro" id="IPR001296">
    <property type="entry name" value="Glyco_trans_1"/>
</dbReference>
<dbReference type="KEGG" id="mtw:CQW49_06975"/>
<dbReference type="STRING" id="595536.GCA_000178815_03761"/>
<dbReference type="Pfam" id="PF00534">
    <property type="entry name" value="Glycos_transf_1"/>
    <property type="match status" value="1"/>
</dbReference>
<proteinExistence type="predicted"/>
<dbReference type="EMBL" id="CP023737">
    <property type="protein sequence ID" value="ATQ67657.1"/>
    <property type="molecule type" value="Genomic_DNA"/>
</dbReference>
<protein>
    <recommendedName>
        <fullName evidence="1">Glycosyl transferase family 1 domain-containing protein</fullName>
    </recommendedName>
</protein>
<dbReference type="Proteomes" id="UP000230709">
    <property type="component" value="Chromosome"/>
</dbReference>
<dbReference type="SUPFAM" id="SSF53756">
    <property type="entry name" value="UDP-Glycosyltransferase/glycogen phosphorylase"/>
    <property type="match status" value="2"/>
</dbReference>
<dbReference type="CDD" id="cd03801">
    <property type="entry name" value="GT4_PimA-like"/>
    <property type="match status" value="1"/>
</dbReference>
<reference evidence="3" key="1">
    <citation type="submission" date="2017-10" db="EMBL/GenBank/DDBJ databases">
        <title>Completed PacBio SMRT sequence of Methylosinus trichosporium OB3b reveals presence of a third large plasmid.</title>
        <authorList>
            <person name="Charles T.C."/>
            <person name="Lynch M.D.J."/>
            <person name="Heil J.R."/>
            <person name="Cheng J."/>
        </authorList>
    </citation>
    <scope>NUCLEOTIDE SEQUENCE [LARGE SCALE GENOMIC DNA]</scope>
    <source>
        <strain evidence="3">OB3b</strain>
    </source>
</reference>
<evidence type="ECO:0000313" key="3">
    <source>
        <dbReference type="Proteomes" id="UP000230709"/>
    </source>
</evidence>
<name>A0A2D2CY46_METT3</name>
<feature type="domain" description="Glycosyl transferase family 1" evidence="1">
    <location>
        <begin position="762"/>
        <end position="915"/>
    </location>
</feature>
<keyword evidence="3" id="KW-1185">Reference proteome</keyword>
<gene>
    <name evidence="2" type="ORF">CQW49_06975</name>
</gene>
<evidence type="ECO:0000259" key="1">
    <source>
        <dbReference type="Pfam" id="PF00534"/>
    </source>
</evidence>
<organism evidence="2 3">
    <name type="scientific">Methylosinus trichosporium (strain ATCC 35070 / NCIMB 11131 / UNIQEM 75 / OB3b)</name>
    <dbReference type="NCBI Taxonomy" id="595536"/>
    <lineage>
        <taxon>Bacteria</taxon>
        <taxon>Pseudomonadati</taxon>
        <taxon>Pseudomonadota</taxon>
        <taxon>Alphaproteobacteria</taxon>
        <taxon>Hyphomicrobiales</taxon>
        <taxon>Methylocystaceae</taxon>
        <taxon>Methylosinus</taxon>
    </lineage>
</organism>
<dbReference type="GO" id="GO:0016757">
    <property type="term" value="F:glycosyltransferase activity"/>
    <property type="evidence" value="ECO:0007669"/>
    <property type="project" value="InterPro"/>
</dbReference>
<dbReference type="PANTHER" id="PTHR12526">
    <property type="entry name" value="GLYCOSYLTRANSFERASE"/>
    <property type="match status" value="1"/>
</dbReference>
<accession>A0A2D2CY46</accession>